<feature type="signal peptide" evidence="2">
    <location>
        <begin position="1"/>
        <end position="25"/>
    </location>
</feature>
<sequence length="47" mass="5009">MHRLVRLVPAAVLFILIALSPAAQAQEKGSISGRVTDKKTGHALPFV</sequence>
<dbReference type="GO" id="GO:0004180">
    <property type="term" value="F:carboxypeptidase activity"/>
    <property type="evidence" value="ECO:0007669"/>
    <property type="project" value="UniProtKB-KW"/>
</dbReference>
<dbReference type="EMBL" id="VBOT01000051">
    <property type="protein sequence ID" value="TMQ51935.1"/>
    <property type="molecule type" value="Genomic_DNA"/>
</dbReference>
<proteinExistence type="predicted"/>
<keyword evidence="3" id="KW-0645">Protease</keyword>
<accession>A0A538SKN2</accession>
<feature type="non-terminal residue" evidence="3">
    <location>
        <position position="47"/>
    </location>
</feature>
<gene>
    <name evidence="3" type="ORF">E6K73_04410</name>
</gene>
<protein>
    <submittedName>
        <fullName evidence="3">Carboxypeptidase-like regulatory domain-containing protein</fullName>
    </submittedName>
</protein>
<feature type="region of interest" description="Disordered" evidence="1">
    <location>
        <begin position="27"/>
        <end position="47"/>
    </location>
</feature>
<evidence type="ECO:0000256" key="1">
    <source>
        <dbReference type="SAM" id="MobiDB-lite"/>
    </source>
</evidence>
<dbReference type="Proteomes" id="UP000320184">
    <property type="component" value="Unassembled WGS sequence"/>
</dbReference>
<dbReference type="AlphaFoldDB" id="A0A538SKN2"/>
<evidence type="ECO:0000256" key="2">
    <source>
        <dbReference type="SAM" id="SignalP"/>
    </source>
</evidence>
<name>A0A538SKN2_UNCEI</name>
<keyword evidence="3" id="KW-0121">Carboxypeptidase</keyword>
<organism evidence="3 4">
    <name type="scientific">Eiseniibacteriota bacterium</name>
    <dbReference type="NCBI Taxonomy" id="2212470"/>
    <lineage>
        <taxon>Bacteria</taxon>
        <taxon>Candidatus Eiseniibacteriota</taxon>
    </lineage>
</organism>
<keyword evidence="2" id="KW-0732">Signal</keyword>
<feature type="chain" id="PRO_5022221356" evidence="2">
    <location>
        <begin position="26"/>
        <end position="47"/>
    </location>
</feature>
<evidence type="ECO:0000313" key="4">
    <source>
        <dbReference type="Proteomes" id="UP000320184"/>
    </source>
</evidence>
<comment type="caution">
    <text evidence="3">The sequence shown here is derived from an EMBL/GenBank/DDBJ whole genome shotgun (WGS) entry which is preliminary data.</text>
</comment>
<evidence type="ECO:0000313" key="3">
    <source>
        <dbReference type="EMBL" id="TMQ51935.1"/>
    </source>
</evidence>
<reference evidence="3 4" key="1">
    <citation type="journal article" date="2019" name="Nat. Microbiol.">
        <title>Mediterranean grassland soil C-N compound turnover is dependent on rainfall and depth, and is mediated by genomically divergent microorganisms.</title>
        <authorList>
            <person name="Diamond S."/>
            <person name="Andeer P.F."/>
            <person name="Li Z."/>
            <person name="Crits-Christoph A."/>
            <person name="Burstein D."/>
            <person name="Anantharaman K."/>
            <person name="Lane K.R."/>
            <person name="Thomas B.C."/>
            <person name="Pan C."/>
            <person name="Northen T.R."/>
            <person name="Banfield J.F."/>
        </authorList>
    </citation>
    <scope>NUCLEOTIDE SEQUENCE [LARGE SCALE GENOMIC DNA]</scope>
    <source>
        <strain evidence="3">WS_3</strain>
    </source>
</reference>
<keyword evidence="3" id="KW-0378">Hydrolase</keyword>